<sequence>MLARDGSGGDSVCLYGKHQLQLYHLLQLFHHGGTGGIGGKSVLSIVNTPTTVALLIPEKPWNLKSLFVIDKPVHQDHRPCRTRLFLMTSQTPLFGFTFLSR</sequence>
<reference evidence="1 2" key="1">
    <citation type="journal article" date="2017" name="Nat. Ecol. Evol.">
        <title>Scallop genome provides insights into evolution of bilaterian karyotype and development.</title>
        <authorList>
            <person name="Wang S."/>
            <person name="Zhang J."/>
            <person name="Jiao W."/>
            <person name="Li J."/>
            <person name="Xun X."/>
            <person name="Sun Y."/>
            <person name="Guo X."/>
            <person name="Huan P."/>
            <person name="Dong B."/>
            <person name="Zhang L."/>
            <person name="Hu X."/>
            <person name="Sun X."/>
            <person name="Wang J."/>
            <person name="Zhao C."/>
            <person name="Wang Y."/>
            <person name="Wang D."/>
            <person name="Huang X."/>
            <person name="Wang R."/>
            <person name="Lv J."/>
            <person name="Li Y."/>
            <person name="Zhang Z."/>
            <person name="Liu B."/>
            <person name="Lu W."/>
            <person name="Hui Y."/>
            <person name="Liang J."/>
            <person name="Zhou Z."/>
            <person name="Hou R."/>
            <person name="Li X."/>
            <person name="Liu Y."/>
            <person name="Li H."/>
            <person name="Ning X."/>
            <person name="Lin Y."/>
            <person name="Zhao L."/>
            <person name="Xing Q."/>
            <person name="Dou J."/>
            <person name="Li Y."/>
            <person name="Mao J."/>
            <person name="Guo H."/>
            <person name="Dou H."/>
            <person name="Li T."/>
            <person name="Mu C."/>
            <person name="Jiang W."/>
            <person name="Fu Q."/>
            <person name="Fu X."/>
            <person name="Miao Y."/>
            <person name="Liu J."/>
            <person name="Yu Q."/>
            <person name="Li R."/>
            <person name="Liao H."/>
            <person name="Li X."/>
            <person name="Kong Y."/>
            <person name="Jiang Z."/>
            <person name="Chourrout D."/>
            <person name="Li R."/>
            <person name="Bao Z."/>
        </authorList>
    </citation>
    <scope>NUCLEOTIDE SEQUENCE [LARGE SCALE GENOMIC DNA]</scope>
    <source>
        <strain evidence="1 2">PY_sf001</strain>
    </source>
</reference>
<evidence type="ECO:0000313" key="2">
    <source>
        <dbReference type="Proteomes" id="UP000242188"/>
    </source>
</evidence>
<comment type="caution">
    <text evidence="1">The sequence shown here is derived from an EMBL/GenBank/DDBJ whole genome shotgun (WGS) entry which is preliminary data.</text>
</comment>
<organism evidence="1 2">
    <name type="scientific">Mizuhopecten yessoensis</name>
    <name type="common">Japanese scallop</name>
    <name type="synonym">Patinopecten yessoensis</name>
    <dbReference type="NCBI Taxonomy" id="6573"/>
    <lineage>
        <taxon>Eukaryota</taxon>
        <taxon>Metazoa</taxon>
        <taxon>Spiralia</taxon>
        <taxon>Lophotrochozoa</taxon>
        <taxon>Mollusca</taxon>
        <taxon>Bivalvia</taxon>
        <taxon>Autobranchia</taxon>
        <taxon>Pteriomorphia</taxon>
        <taxon>Pectinida</taxon>
        <taxon>Pectinoidea</taxon>
        <taxon>Pectinidae</taxon>
        <taxon>Mizuhopecten</taxon>
    </lineage>
</organism>
<accession>A0A210PK93</accession>
<dbReference type="AlphaFoldDB" id="A0A210PK93"/>
<evidence type="ECO:0000313" key="1">
    <source>
        <dbReference type="EMBL" id="OWF36910.1"/>
    </source>
</evidence>
<protein>
    <submittedName>
        <fullName evidence="1">Uncharacterized protein</fullName>
    </submittedName>
</protein>
<dbReference type="EMBL" id="NEDP02075384">
    <property type="protein sequence ID" value="OWF36910.1"/>
    <property type="molecule type" value="Genomic_DNA"/>
</dbReference>
<gene>
    <name evidence="1" type="ORF">KP79_PYT02667</name>
</gene>
<proteinExistence type="predicted"/>
<dbReference type="Proteomes" id="UP000242188">
    <property type="component" value="Unassembled WGS sequence"/>
</dbReference>
<name>A0A210PK93_MIZYE</name>
<keyword evidence="2" id="KW-1185">Reference proteome</keyword>